<evidence type="ECO:0000313" key="2">
    <source>
        <dbReference type="Proteomes" id="UP000886721"/>
    </source>
</evidence>
<protein>
    <submittedName>
        <fullName evidence="1">Class I SAM-dependent methyltransferase</fullName>
    </submittedName>
</protein>
<keyword evidence="1" id="KW-0489">Methyltransferase</keyword>
<dbReference type="PANTHER" id="PTHR35276">
    <property type="entry name" value="S-ADENOSYL-L-METHIONINE-DEPENDENT METHYLTRANSFERASES SUPERFAMILY PROTEIN"/>
    <property type="match status" value="1"/>
</dbReference>
<gene>
    <name evidence="1" type="ORF">H9735_03245</name>
</gene>
<dbReference type="PANTHER" id="PTHR35276:SF1">
    <property type="entry name" value="TRNA (MNM(5)S(2)U34)-METHYLTRANSFERASE, CHLOROPLASTIC"/>
    <property type="match status" value="1"/>
</dbReference>
<dbReference type="GO" id="GO:0032259">
    <property type="term" value="P:methylation"/>
    <property type="evidence" value="ECO:0007669"/>
    <property type="project" value="UniProtKB-KW"/>
</dbReference>
<dbReference type="GO" id="GO:0008168">
    <property type="term" value="F:methyltransferase activity"/>
    <property type="evidence" value="ECO:0007669"/>
    <property type="project" value="UniProtKB-KW"/>
</dbReference>
<name>A0A9D1WU22_9FIRM</name>
<dbReference type="Pfam" id="PF06962">
    <property type="entry name" value="rRNA_methylase"/>
    <property type="match status" value="1"/>
</dbReference>
<dbReference type="SUPFAM" id="SSF53335">
    <property type="entry name" value="S-adenosyl-L-methionine-dependent methyltransferases"/>
    <property type="match status" value="1"/>
</dbReference>
<dbReference type="EMBL" id="DXEM01000010">
    <property type="protein sequence ID" value="HIX67127.1"/>
    <property type="molecule type" value="Genomic_DNA"/>
</dbReference>
<dbReference type="InterPro" id="IPR010719">
    <property type="entry name" value="MnmM_MeTrfase"/>
</dbReference>
<dbReference type="Gene3D" id="3.40.50.150">
    <property type="entry name" value="Vaccinia Virus protein VP39"/>
    <property type="match status" value="1"/>
</dbReference>
<dbReference type="AlphaFoldDB" id="A0A9D1WU22"/>
<organism evidence="1 2">
    <name type="scientific">Candidatus Anaerostipes excrementavium</name>
    <dbReference type="NCBI Taxonomy" id="2838463"/>
    <lineage>
        <taxon>Bacteria</taxon>
        <taxon>Bacillati</taxon>
        <taxon>Bacillota</taxon>
        <taxon>Clostridia</taxon>
        <taxon>Lachnospirales</taxon>
        <taxon>Lachnospiraceae</taxon>
        <taxon>Anaerostipes</taxon>
    </lineage>
</organism>
<evidence type="ECO:0000313" key="1">
    <source>
        <dbReference type="EMBL" id="HIX67127.1"/>
    </source>
</evidence>
<sequence length="180" mass="20041">MTDWIHSVLTNYITEGDCCVDATMGKGGDTLFLCRMAGKTGSVTAFDIQEEALSFTEKRLKEEGLSAALFLEGHEQMGKHFQPETIQCIMFNLGYLPGGDHNLATKPETTIAAIEEGLRLLKTGGIMSICIYSGGDSGFEERDRVLEFLEHLDEKKYFIAKQEFINKGNHPPMPVFLIKL</sequence>
<dbReference type="Proteomes" id="UP000886721">
    <property type="component" value="Unassembled WGS sequence"/>
</dbReference>
<reference evidence="1" key="1">
    <citation type="journal article" date="2021" name="PeerJ">
        <title>Extensive microbial diversity within the chicken gut microbiome revealed by metagenomics and culture.</title>
        <authorList>
            <person name="Gilroy R."/>
            <person name="Ravi A."/>
            <person name="Getino M."/>
            <person name="Pursley I."/>
            <person name="Horton D.L."/>
            <person name="Alikhan N.F."/>
            <person name="Baker D."/>
            <person name="Gharbi K."/>
            <person name="Hall N."/>
            <person name="Watson M."/>
            <person name="Adriaenssens E.M."/>
            <person name="Foster-Nyarko E."/>
            <person name="Jarju S."/>
            <person name="Secka A."/>
            <person name="Antonio M."/>
            <person name="Oren A."/>
            <person name="Chaudhuri R.R."/>
            <person name="La Ragione R."/>
            <person name="Hildebrand F."/>
            <person name="Pallen M.J."/>
        </authorList>
    </citation>
    <scope>NUCLEOTIDE SEQUENCE</scope>
    <source>
        <strain evidence="1">CHK191-13928</strain>
    </source>
</reference>
<reference evidence="1" key="2">
    <citation type="submission" date="2021-04" db="EMBL/GenBank/DDBJ databases">
        <authorList>
            <person name="Gilroy R."/>
        </authorList>
    </citation>
    <scope>NUCLEOTIDE SEQUENCE</scope>
    <source>
        <strain evidence="1">CHK191-13928</strain>
    </source>
</reference>
<comment type="caution">
    <text evidence="1">The sequence shown here is derived from an EMBL/GenBank/DDBJ whole genome shotgun (WGS) entry which is preliminary data.</text>
</comment>
<dbReference type="InterPro" id="IPR029063">
    <property type="entry name" value="SAM-dependent_MTases_sf"/>
</dbReference>
<proteinExistence type="predicted"/>
<keyword evidence="1" id="KW-0808">Transferase</keyword>
<accession>A0A9D1WU22</accession>